<gene>
    <name evidence="3" type="ORF">CcaverHIS019_0605610</name>
</gene>
<dbReference type="EMBL" id="AP028217">
    <property type="protein sequence ID" value="BEI94102.1"/>
    <property type="molecule type" value="Genomic_DNA"/>
</dbReference>
<dbReference type="SMART" id="SM01408">
    <property type="entry name" value="ING"/>
    <property type="match status" value="1"/>
</dbReference>
<keyword evidence="4" id="KW-1185">Reference proteome</keyword>
<evidence type="ECO:0000313" key="3">
    <source>
        <dbReference type="EMBL" id="BEI94102.1"/>
    </source>
</evidence>
<evidence type="ECO:0000256" key="1">
    <source>
        <dbReference type="SAM" id="MobiDB-lite"/>
    </source>
</evidence>
<dbReference type="Gene3D" id="3.30.40.10">
    <property type="entry name" value="Zinc/RING finger domain, C3HC4 (zinc finger)"/>
    <property type="match status" value="1"/>
</dbReference>
<dbReference type="Proteomes" id="UP001233271">
    <property type="component" value="Chromosome 6"/>
</dbReference>
<dbReference type="InterPro" id="IPR011011">
    <property type="entry name" value="Znf_FYVE_PHD"/>
</dbReference>
<dbReference type="InterPro" id="IPR028651">
    <property type="entry name" value="ING_fam"/>
</dbReference>
<dbReference type="SUPFAM" id="SSF57903">
    <property type="entry name" value="FYVE/PHD zinc finger"/>
    <property type="match status" value="1"/>
</dbReference>
<sequence length="306" mass="34139">MSRRTSRRVAAMEVEVEPPARPKRGVPEPPPKAKEEMSDDQVAELWSQFAGDHYEIVEQLPLELHRNSRLLRELDSESLSQQTRLQARVREYVTYRIKVAQREEKEEEEDIKPRVTEAPELVPHHGDEALDVLMDHGADTARPAGVAPSTPTRPQPEETDEHAEAAVEAALEDLQTPRPVPAYPKRVNLGEISSLISELVRNREEKVAIAVGAYNTIDRHIRALDSALSAHETSVLGFAPSVEPQPEPEPEPEPEPGPKKKGRKRSVSASLPPGLPPGIEVDPNEPRYCYCNQVSYGEMVGCDVRF</sequence>
<protein>
    <recommendedName>
        <fullName evidence="2">Inhibitor of growth protein N-terminal histone-binding domain-containing protein</fullName>
    </recommendedName>
</protein>
<name>A0AA48L8Y4_9TREE</name>
<dbReference type="RefSeq" id="XP_060459367.1">
    <property type="nucleotide sequence ID" value="XM_060603032.1"/>
</dbReference>
<feature type="domain" description="Inhibitor of growth protein N-terminal histone-binding" evidence="2">
    <location>
        <begin position="49"/>
        <end position="231"/>
    </location>
</feature>
<evidence type="ECO:0000259" key="2">
    <source>
        <dbReference type="SMART" id="SM01408"/>
    </source>
</evidence>
<dbReference type="AlphaFoldDB" id="A0AA48L8Y4"/>
<dbReference type="InterPro" id="IPR013083">
    <property type="entry name" value="Znf_RING/FYVE/PHD"/>
</dbReference>
<feature type="region of interest" description="Disordered" evidence="1">
    <location>
        <begin position="239"/>
        <end position="285"/>
    </location>
</feature>
<dbReference type="InterPro" id="IPR024610">
    <property type="entry name" value="ING_N_histone-binding"/>
</dbReference>
<accession>A0AA48L8Y4</accession>
<dbReference type="GeneID" id="85497972"/>
<dbReference type="Pfam" id="PF12998">
    <property type="entry name" value="ING"/>
    <property type="match status" value="2"/>
</dbReference>
<dbReference type="GO" id="GO:0000785">
    <property type="term" value="C:chromatin"/>
    <property type="evidence" value="ECO:0007669"/>
    <property type="project" value="UniProtKB-ARBA"/>
</dbReference>
<feature type="region of interest" description="Disordered" evidence="1">
    <location>
        <begin position="141"/>
        <end position="165"/>
    </location>
</feature>
<proteinExistence type="predicted"/>
<organism evidence="3 4">
    <name type="scientific">Cutaneotrichosporon cavernicola</name>
    <dbReference type="NCBI Taxonomy" id="279322"/>
    <lineage>
        <taxon>Eukaryota</taxon>
        <taxon>Fungi</taxon>
        <taxon>Dikarya</taxon>
        <taxon>Basidiomycota</taxon>
        <taxon>Agaricomycotina</taxon>
        <taxon>Tremellomycetes</taxon>
        <taxon>Trichosporonales</taxon>
        <taxon>Trichosporonaceae</taxon>
        <taxon>Cutaneotrichosporon</taxon>
    </lineage>
</organism>
<dbReference type="Gene3D" id="6.10.140.1740">
    <property type="match status" value="2"/>
</dbReference>
<dbReference type="KEGG" id="ccac:CcaHIS019_0605610"/>
<reference evidence="3" key="1">
    <citation type="journal article" date="2023" name="BMC Genomics">
        <title>Chromosome-level genome assemblies of Cutaneotrichosporon spp. (Trichosporonales, Basidiomycota) reveal imbalanced evolution between nucleotide sequences and chromosome synteny.</title>
        <authorList>
            <person name="Kobayashi Y."/>
            <person name="Kayamori A."/>
            <person name="Aoki K."/>
            <person name="Shiwa Y."/>
            <person name="Matsutani M."/>
            <person name="Fujita N."/>
            <person name="Sugita T."/>
            <person name="Iwasaki W."/>
            <person name="Tanaka N."/>
            <person name="Takashima M."/>
        </authorList>
    </citation>
    <scope>NUCLEOTIDE SEQUENCE</scope>
    <source>
        <strain evidence="3">HIS019</strain>
    </source>
</reference>
<evidence type="ECO:0000313" key="4">
    <source>
        <dbReference type="Proteomes" id="UP001233271"/>
    </source>
</evidence>
<feature type="region of interest" description="Disordered" evidence="1">
    <location>
        <begin position="1"/>
        <end position="39"/>
    </location>
</feature>
<dbReference type="PANTHER" id="PTHR10333">
    <property type="entry name" value="INHIBITOR OF GROWTH PROTEIN"/>
    <property type="match status" value="1"/>
</dbReference>